<gene>
    <name evidence="2" type="ORF">POM88_014677</name>
</gene>
<accession>A0AAD8IIG0</accession>
<dbReference type="PANTHER" id="PTHR47926:SF347">
    <property type="entry name" value="PENTATRICOPEPTIDE REPEAT-CONTAINING PROTEIN"/>
    <property type="match status" value="1"/>
</dbReference>
<dbReference type="InterPro" id="IPR023213">
    <property type="entry name" value="CAT-like_dom_sf"/>
</dbReference>
<reference evidence="2" key="2">
    <citation type="submission" date="2023-05" db="EMBL/GenBank/DDBJ databases">
        <authorList>
            <person name="Schelkunov M.I."/>
        </authorList>
    </citation>
    <scope>NUCLEOTIDE SEQUENCE</scope>
    <source>
        <strain evidence="2">Hsosn_3</strain>
        <tissue evidence="2">Leaf</tissue>
    </source>
</reference>
<evidence type="ECO:0008006" key="4">
    <source>
        <dbReference type="Google" id="ProtNLM"/>
    </source>
</evidence>
<organism evidence="2 3">
    <name type="scientific">Heracleum sosnowskyi</name>
    <dbReference type="NCBI Taxonomy" id="360622"/>
    <lineage>
        <taxon>Eukaryota</taxon>
        <taxon>Viridiplantae</taxon>
        <taxon>Streptophyta</taxon>
        <taxon>Embryophyta</taxon>
        <taxon>Tracheophyta</taxon>
        <taxon>Spermatophyta</taxon>
        <taxon>Magnoliopsida</taxon>
        <taxon>eudicotyledons</taxon>
        <taxon>Gunneridae</taxon>
        <taxon>Pentapetalae</taxon>
        <taxon>asterids</taxon>
        <taxon>campanulids</taxon>
        <taxon>Apiales</taxon>
        <taxon>Apiaceae</taxon>
        <taxon>Apioideae</taxon>
        <taxon>apioid superclade</taxon>
        <taxon>Tordylieae</taxon>
        <taxon>Tordyliinae</taxon>
        <taxon>Heracleum</taxon>
    </lineage>
</organism>
<evidence type="ECO:0000256" key="1">
    <source>
        <dbReference type="ARBA" id="ARBA00022737"/>
    </source>
</evidence>
<dbReference type="Gene3D" id="3.30.559.10">
    <property type="entry name" value="Chloramphenicol acetyltransferase-like domain"/>
    <property type="match status" value="1"/>
</dbReference>
<sequence length="249" mass="27557">MTFNVQEILFHNSNIARLQADLSYTRNELVTALLYRCAISAAATSNSGEYAKSVLIQMVNVRSMIDPPLLQTSLGNFANYIHIPTSSENETNLNLLAERIRKGKMQLRGSKGINETIASTTFEEVQEMVLATEDGLLEAIAGQNDKNSSVLEIFAKLGRVGEVLASFNKMISENFKPNYVTFLAVLCARSHGGLVDEGCEYFQSMTRDFGIQPRGKHYAAVVDILARAGRLEEAYAFVRDSSCKERSVI</sequence>
<dbReference type="InterPro" id="IPR046960">
    <property type="entry name" value="PPR_At4g14850-like_plant"/>
</dbReference>
<dbReference type="PANTHER" id="PTHR47926">
    <property type="entry name" value="PENTATRICOPEPTIDE REPEAT-CONTAINING PROTEIN"/>
    <property type="match status" value="1"/>
</dbReference>
<dbReference type="AlphaFoldDB" id="A0AAD8IIG0"/>
<dbReference type="GO" id="GO:0003723">
    <property type="term" value="F:RNA binding"/>
    <property type="evidence" value="ECO:0007669"/>
    <property type="project" value="InterPro"/>
</dbReference>
<dbReference type="Proteomes" id="UP001237642">
    <property type="component" value="Unassembled WGS sequence"/>
</dbReference>
<proteinExistence type="predicted"/>
<dbReference type="InterPro" id="IPR002885">
    <property type="entry name" value="PPR_rpt"/>
</dbReference>
<name>A0AAD8IIG0_9APIA</name>
<evidence type="ECO:0000313" key="2">
    <source>
        <dbReference type="EMBL" id="KAK1386499.1"/>
    </source>
</evidence>
<dbReference type="Pfam" id="PF02458">
    <property type="entry name" value="Transferase"/>
    <property type="match status" value="1"/>
</dbReference>
<reference evidence="2" key="1">
    <citation type="submission" date="2023-02" db="EMBL/GenBank/DDBJ databases">
        <title>Genome of toxic invasive species Heracleum sosnowskyi carries increased number of genes despite the absence of recent whole-genome duplications.</title>
        <authorList>
            <person name="Schelkunov M."/>
            <person name="Shtratnikova V."/>
            <person name="Makarenko M."/>
            <person name="Klepikova A."/>
            <person name="Omelchenko D."/>
            <person name="Novikova G."/>
            <person name="Obukhova E."/>
            <person name="Bogdanov V."/>
            <person name="Penin A."/>
            <person name="Logacheva M."/>
        </authorList>
    </citation>
    <scope>NUCLEOTIDE SEQUENCE</scope>
    <source>
        <strain evidence="2">Hsosn_3</strain>
        <tissue evidence="2">Leaf</tissue>
    </source>
</reference>
<evidence type="ECO:0000313" key="3">
    <source>
        <dbReference type="Proteomes" id="UP001237642"/>
    </source>
</evidence>
<comment type="caution">
    <text evidence="2">The sequence shown here is derived from an EMBL/GenBank/DDBJ whole genome shotgun (WGS) entry which is preliminary data.</text>
</comment>
<keyword evidence="1" id="KW-0677">Repeat</keyword>
<dbReference type="Pfam" id="PF01535">
    <property type="entry name" value="PPR"/>
    <property type="match status" value="1"/>
</dbReference>
<dbReference type="Gene3D" id="1.25.40.10">
    <property type="entry name" value="Tetratricopeptide repeat domain"/>
    <property type="match status" value="1"/>
</dbReference>
<protein>
    <recommendedName>
        <fullName evidence="4">Pentatricopeptide repeat-containing protein</fullName>
    </recommendedName>
</protein>
<dbReference type="EMBL" id="JAUIZM010000004">
    <property type="protein sequence ID" value="KAK1386499.1"/>
    <property type="molecule type" value="Genomic_DNA"/>
</dbReference>
<dbReference type="GO" id="GO:0009451">
    <property type="term" value="P:RNA modification"/>
    <property type="evidence" value="ECO:0007669"/>
    <property type="project" value="InterPro"/>
</dbReference>
<dbReference type="InterPro" id="IPR011990">
    <property type="entry name" value="TPR-like_helical_dom_sf"/>
</dbReference>
<keyword evidence="3" id="KW-1185">Reference proteome</keyword>